<dbReference type="Proteomes" id="UP000639772">
    <property type="component" value="Chromosome 1"/>
</dbReference>
<organism evidence="1 2">
    <name type="scientific">Vanilla planifolia</name>
    <name type="common">Vanilla</name>
    <dbReference type="NCBI Taxonomy" id="51239"/>
    <lineage>
        <taxon>Eukaryota</taxon>
        <taxon>Viridiplantae</taxon>
        <taxon>Streptophyta</taxon>
        <taxon>Embryophyta</taxon>
        <taxon>Tracheophyta</taxon>
        <taxon>Spermatophyta</taxon>
        <taxon>Magnoliopsida</taxon>
        <taxon>Liliopsida</taxon>
        <taxon>Asparagales</taxon>
        <taxon>Orchidaceae</taxon>
        <taxon>Vanilloideae</taxon>
        <taxon>Vanilleae</taxon>
        <taxon>Vanilla</taxon>
    </lineage>
</organism>
<name>A0A835SG59_VANPL</name>
<sequence>MADLSDLDVYGRGECGGFKPHSSDLRAAKRFRSFADHIGSGTGGADHCSLFTVRVSRKAARERERERERGVDDNAAGKLEGGSWQLSATTRPFFFSLTLSVSASSMRKDTVKVA</sequence>
<proteinExistence type="predicted"/>
<dbReference type="EMBL" id="JADCNM010000001">
    <property type="protein sequence ID" value="KAG0503637.1"/>
    <property type="molecule type" value="Genomic_DNA"/>
</dbReference>
<reference evidence="1 2" key="1">
    <citation type="journal article" date="2020" name="Nat. Food">
        <title>A phased Vanilla planifolia genome enables genetic improvement of flavour and production.</title>
        <authorList>
            <person name="Hasing T."/>
            <person name="Tang H."/>
            <person name="Brym M."/>
            <person name="Khazi F."/>
            <person name="Huang T."/>
            <person name="Chambers A.H."/>
        </authorList>
    </citation>
    <scope>NUCLEOTIDE SEQUENCE [LARGE SCALE GENOMIC DNA]</scope>
    <source>
        <tissue evidence="1">Leaf</tissue>
    </source>
</reference>
<dbReference type="AlphaFoldDB" id="A0A835SG59"/>
<gene>
    <name evidence="1" type="ORF">HPP92_003709</name>
</gene>
<comment type="caution">
    <text evidence="1">The sequence shown here is derived from an EMBL/GenBank/DDBJ whole genome shotgun (WGS) entry which is preliminary data.</text>
</comment>
<protein>
    <submittedName>
        <fullName evidence="1">Uncharacterized protein</fullName>
    </submittedName>
</protein>
<evidence type="ECO:0000313" key="1">
    <source>
        <dbReference type="EMBL" id="KAG0503637.1"/>
    </source>
</evidence>
<evidence type="ECO:0000313" key="2">
    <source>
        <dbReference type="Proteomes" id="UP000639772"/>
    </source>
</evidence>
<accession>A0A835SG59</accession>